<evidence type="ECO:0000259" key="8">
    <source>
        <dbReference type="PROSITE" id="PS50850"/>
    </source>
</evidence>
<accession>A0ABQ1Q3K1</accession>
<comment type="caution">
    <text evidence="9">The sequence shown here is derived from an EMBL/GenBank/DDBJ whole genome shotgun (WGS) entry which is preliminary data.</text>
</comment>
<feature type="transmembrane region" description="Helical" evidence="7">
    <location>
        <begin position="259"/>
        <end position="280"/>
    </location>
</feature>
<dbReference type="PANTHER" id="PTHR23513">
    <property type="entry name" value="INTEGRAL MEMBRANE EFFLUX PROTEIN-RELATED"/>
    <property type="match status" value="1"/>
</dbReference>
<dbReference type="InterPro" id="IPR036259">
    <property type="entry name" value="MFS_trans_sf"/>
</dbReference>
<name>A0ABQ1Q3K1_9BACI</name>
<keyword evidence="4 7" id="KW-0812">Transmembrane</keyword>
<evidence type="ECO:0000313" key="9">
    <source>
        <dbReference type="EMBL" id="GGD11834.1"/>
    </source>
</evidence>
<keyword evidence="10" id="KW-1185">Reference proteome</keyword>
<feature type="transmembrane region" description="Helical" evidence="7">
    <location>
        <begin position="345"/>
        <end position="367"/>
    </location>
</feature>
<dbReference type="PANTHER" id="PTHR23513:SF6">
    <property type="entry name" value="MAJOR FACILITATOR SUPERFAMILY ASSOCIATED DOMAIN-CONTAINING PROTEIN"/>
    <property type="match status" value="1"/>
</dbReference>
<dbReference type="Gene3D" id="1.20.1250.20">
    <property type="entry name" value="MFS general substrate transporter like domains"/>
    <property type="match status" value="1"/>
</dbReference>
<organism evidence="9 10">
    <name type="scientific">Pontibacillus salipaludis</name>
    <dbReference type="NCBI Taxonomy" id="1697394"/>
    <lineage>
        <taxon>Bacteria</taxon>
        <taxon>Bacillati</taxon>
        <taxon>Bacillota</taxon>
        <taxon>Bacilli</taxon>
        <taxon>Bacillales</taxon>
        <taxon>Bacillaceae</taxon>
        <taxon>Pontibacillus</taxon>
    </lineage>
</organism>
<feature type="domain" description="Major facilitator superfamily (MFS) profile" evidence="8">
    <location>
        <begin position="216"/>
        <end position="412"/>
    </location>
</feature>
<dbReference type="Pfam" id="PF07690">
    <property type="entry name" value="MFS_1"/>
    <property type="match status" value="1"/>
</dbReference>
<reference evidence="10" key="1">
    <citation type="journal article" date="2019" name="Int. J. Syst. Evol. Microbiol.">
        <title>The Global Catalogue of Microorganisms (GCM) 10K type strain sequencing project: providing services to taxonomists for standard genome sequencing and annotation.</title>
        <authorList>
            <consortium name="The Broad Institute Genomics Platform"/>
            <consortium name="The Broad Institute Genome Sequencing Center for Infectious Disease"/>
            <person name="Wu L."/>
            <person name="Ma J."/>
        </authorList>
    </citation>
    <scope>NUCLEOTIDE SEQUENCE [LARGE SCALE GENOMIC DNA]</scope>
    <source>
        <strain evidence="10">CGMCC 1.15353</strain>
    </source>
</reference>
<dbReference type="PROSITE" id="PS50850">
    <property type="entry name" value="MFS"/>
    <property type="match status" value="1"/>
</dbReference>
<dbReference type="InterPro" id="IPR020846">
    <property type="entry name" value="MFS_dom"/>
</dbReference>
<dbReference type="RefSeq" id="WP_188653174.1">
    <property type="nucleotide sequence ID" value="NZ_BMIN01000007.1"/>
</dbReference>
<dbReference type="CDD" id="cd06173">
    <property type="entry name" value="MFS_MefA_like"/>
    <property type="match status" value="1"/>
</dbReference>
<evidence type="ECO:0000256" key="7">
    <source>
        <dbReference type="SAM" id="Phobius"/>
    </source>
</evidence>
<comment type="subcellular location">
    <subcellularLocation>
        <location evidence="1">Cell membrane</location>
        <topology evidence="1">Multi-pass membrane protein</topology>
    </subcellularLocation>
</comment>
<dbReference type="SUPFAM" id="SSF103473">
    <property type="entry name" value="MFS general substrate transporter"/>
    <property type="match status" value="1"/>
</dbReference>
<evidence type="ECO:0000256" key="1">
    <source>
        <dbReference type="ARBA" id="ARBA00004651"/>
    </source>
</evidence>
<evidence type="ECO:0000256" key="6">
    <source>
        <dbReference type="ARBA" id="ARBA00023136"/>
    </source>
</evidence>
<keyword evidence="2" id="KW-0813">Transport</keyword>
<evidence type="ECO:0000256" key="2">
    <source>
        <dbReference type="ARBA" id="ARBA00022448"/>
    </source>
</evidence>
<dbReference type="EMBL" id="BMIN01000007">
    <property type="protein sequence ID" value="GGD11834.1"/>
    <property type="molecule type" value="Genomic_DNA"/>
</dbReference>
<evidence type="ECO:0000256" key="3">
    <source>
        <dbReference type="ARBA" id="ARBA00022475"/>
    </source>
</evidence>
<keyword evidence="6 7" id="KW-0472">Membrane</keyword>
<feature type="transmembrane region" description="Helical" evidence="7">
    <location>
        <begin position="224"/>
        <end position="247"/>
    </location>
</feature>
<evidence type="ECO:0000313" key="10">
    <source>
        <dbReference type="Proteomes" id="UP000642571"/>
    </source>
</evidence>
<dbReference type="InterPro" id="IPR011701">
    <property type="entry name" value="MFS"/>
</dbReference>
<feature type="transmembrane region" description="Helical" evidence="7">
    <location>
        <begin position="43"/>
        <end position="64"/>
    </location>
</feature>
<feature type="transmembrane region" description="Helical" evidence="7">
    <location>
        <begin position="20"/>
        <end position="37"/>
    </location>
</feature>
<sequence length="412" mass="46378">MYKLIIKKQPIRNYMLAGGISRLGDVLAGMAFLFLAYELTESTLLTSVMAMAETVPYLLFGLVGGAIADVWPTKKLLIFSDMVRIPLALAVVLLYEIDLLYYPTLLVISFLIQSVSCFFNPAHRLVLPQITNLSERTAANSLYDTLTRGVTVLSPILSIWLIDTFGFVHFFTVDAITYAVSAVLIYNIPIHKKTQRGFFSLQMIHAHIREFANWSMSYAVLKRLFLSTFVIVLLNTWVWDVGLLLALNEMSQQPEKIYTTLQGVYGITVILTNILIPFFFRKMSLKTYFTGTIIWGVGLTYYALLYDIQHFFIGVIIVGIGLPLAGLTRVYLLQTIVPEDKLGRAFSFNAVLLYLANTMALFIFGFLATLFSVQLIMIVNGVLILIVSILGLLHAFVLSSKHSRRFMVNLSK</sequence>
<keyword evidence="3" id="KW-1003">Cell membrane</keyword>
<dbReference type="Proteomes" id="UP000642571">
    <property type="component" value="Unassembled WGS sequence"/>
</dbReference>
<feature type="transmembrane region" description="Helical" evidence="7">
    <location>
        <begin position="373"/>
        <end position="397"/>
    </location>
</feature>
<gene>
    <name evidence="9" type="ORF">GCM10011389_19170</name>
</gene>
<evidence type="ECO:0000256" key="5">
    <source>
        <dbReference type="ARBA" id="ARBA00022989"/>
    </source>
</evidence>
<keyword evidence="5 7" id="KW-1133">Transmembrane helix</keyword>
<protein>
    <submittedName>
        <fullName evidence="9">MFS transporter</fullName>
    </submittedName>
</protein>
<feature type="transmembrane region" description="Helical" evidence="7">
    <location>
        <begin position="168"/>
        <end position="188"/>
    </location>
</feature>
<feature type="transmembrane region" description="Helical" evidence="7">
    <location>
        <begin position="311"/>
        <end position="333"/>
    </location>
</feature>
<feature type="transmembrane region" description="Helical" evidence="7">
    <location>
        <begin position="287"/>
        <end position="305"/>
    </location>
</feature>
<evidence type="ECO:0000256" key="4">
    <source>
        <dbReference type="ARBA" id="ARBA00022692"/>
    </source>
</evidence>
<proteinExistence type="predicted"/>